<proteinExistence type="predicted"/>
<keyword evidence="1" id="KW-0378">Hydrolase</keyword>
<accession>A0A0A9XNV6</accession>
<evidence type="ECO:0000256" key="1">
    <source>
        <dbReference type="ARBA" id="ARBA00022801"/>
    </source>
</evidence>
<evidence type="ECO:0000313" key="4">
    <source>
        <dbReference type="EMBL" id="JAQ14154.1"/>
    </source>
</evidence>
<dbReference type="EMBL" id="GDHC01004475">
    <property type="protein sequence ID" value="JAQ14154.1"/>
    <property type="molecule type" value="Transcribed_RNA"/>
</dbReference>
<dbReference type="GO" id="GO:0004386">
    <property type="term" value="F:helicase activity"/>
    <property type="evidence" value="ECO:0007669"/>
    <property type="project" value="UniProtKB-KW"/>
</dbReference>
<dbReference type="CDD" id="cd17917">
    <property type="entry name" value="DEXHc_RHA-like"/>
    <property type="match status" value="1"/>
</dbReference>
<reference evidence="3" key="2">
    <citation type="submission" date="2014-07" db="EMBL/GenBank/DDBJ databases">
        <authorList>
            <person name="Hull J."/>
        </authorList>
    </citation>
    <scope>NUCLEOTIDE SEQUENCE</scope>
</reference>
<dbReference type="InterPro" id="IPR002464">
    <property type="entry name" value="DNA/RNA_helicase_DEAH_CS"/>
</dbReference>
<gene>
    <name evidence="4" type="primary">At2g47250</name>
    <name evidence="3" type="ORF">CM83_8145</name>
    <name evidence="4" type="ORF">g.5961</name>
</gene>
<keyword evidence="3" id="KW-0067">ATP-binding</keyword>
<keyword evidence="3" id="KW-0347">Helicase</keyword>
<dbReference type="GO" id="GO:0003723">
    <property type="term" value="F:RNA binding"/>
    <property type="evidence" value="ECO:0007669"/>
    <property type="project" value="TreeGrafter"/>
</dbReference>
<dbReference type="Gene3D" id="3.40.50.300">
    <property type="entry name" value="P-loop containing nucleotide triphosphate hydrolases"/>
    <property type="match status" value="1"/>
</dbReference>
<dbReference type="PROSITE" id="PS00690">
    <property type="entry name" value="DEAH_ATP_HELICASE"/>
    <property type="match status" value="1"/>
</dbReference>
<dbReference type="PANTHER" id="PTHR18934:SF272">
    <property type="entry name" value="SPLICING FACTOR ATP-DEPENDENT RNA HELICASE, PUTATIVE-RELATED"/>
    <property type="match status" value="1"/>
</dbReference>
<dbReference type="PANTHER" id="PTHR18934">
    <property type="entry name" value="ATP-DEPENDENT RNA HELICASE"/>
    <property type="match status" value="1"/>
</dbReference>
<name>A0A0A9XNV6_LYGHE</name>
<dbReference type="EMBL" id="GBHO01022273">
    <property type="protein sequence ID" value="JAG21331.1"/>
    <property type="molecule type" value="Transcribed_RNA"/>
</dbReference>
<sequence>MVGCTQPRRVAAISIARYVAQLRQDKVGQEVGYAVRFDDTSNVNVTRLKYMTDGILLREIQANPLLEQYACILLDEAHERTLHGDVLFGLLKDIARKRRHSTTHMTNKDGNRSNGPEVLLP</sequence>
<dbReference type="AlphaFoldDB" id="A0A0A9XNV6"/>
<dbReference type="InterPro" id="IPR027417">
    <property type="entry name" value="P-loop_NTPase"/>
</dbReference>
<evidence type="ECO:0000313" key="3">
    <source>
        <dbReference type="EMBL" id="JAG21331.1"/>
    </source>
</evidence>
<keyword evidence="3" id="KW-0547">Nucleotide-binding</keyword>
<reference evidence="4" key="3">
    <citation type="journal article" date="2016" name="Gigascience">
        <title>De novo construction of an expanded transcriptome assembly for the western tarnished plant bug, Lygus hesperus.</title>
        <authorList>
            <person name="Tassone E.E."/>
            <person name="Geib S.M."/>
            <person name="Hall B."/>
            <person name="Fabrick J.A."/>
            <person name="Brent C.S."/>
            <person name="Hull J.J."/>
        </authorList>
    </citation>
    <scope>NUCLEOTIDE SEQUENCE</scope>
</reference>
<reference evidence="3" key="1">
    <citation type="journal article" date="2014" name="PLoS ONE">
        <title>Transcriptome-Based Identification of ABC Transporters in the Western Tarnished Plant Bug Lygus hesperus.</title>
        <authorList>
            <person name="Hull J.J."/>
            <person name="Chaney K."/>
            <person name="Geib S.M."/>
            <person name="Fabrick J.A."/>
            <person name="Brent C.S."/>
            <person name="Walsh D."/>
            <person name="Lavine L.C."/>
        </authorList>
    </citation>
    <scope>NUCLEOTIDE SEQUENCE</scope>
</reference>
<evidence type="ECO:0000256" key="2">
    <source>
        <dbReference type="SAM" id="MobiDB-lite"/>
    </source>
</evidence>
<dbReference type="GO" id="GO:0016787">
    <property type="term" value="F:hydrolase activity"/>
    <property type="evidence" value="ECO:0007669"/>
    <property type="project" value="UniProtKB-KW"/>
</dbReference>
<protein>
    <submittedName>
        <fullName evidence="3">Putative pre-mRNA-splicing factor ATP-dependent RNA helicase</fullName>
    </submittedName>
</protein>
<organism evidence="3">
    <name type="scientific">Lygus hesperus</name>
    <name type="common">Western plant bug</name>
    <dbReference type="NCBI Taxonomy" id="30085"/>
    <lineage>
        <taxon>Eukaryota</taxon>
        <taxon>Metazoa</taxon>
        <taxon>Ecdysozoa</taxon>
        <taxon>Arthropoda</taxon>
        <taxon>Hexapoda</taxon>
        <taxon>Insecta</taxon>
        <taxon>Pterygota</taxon>
        <taxon>Neoptera</taxon>
        <taxon>Paraneoptera</taxon>
        <taxon>Hemiptera</taxon>
        <taxon>Heteroptera</taxon>
        <taxon>Panheteroptera</taxon>
        <taxon>Cimicomorpha</taxon>
        <taxon>Miridae</taxon>
        <taxon>Mirini</taxon>
        <taxon>Lygus</taxon>
    </lineage>
</organism>
<feature type="region of interest" description="Disordered" evidence="2">
    <location>
        <begin position="99"/>
        <end position="121"/>
    </location>
</feature>
<dbReference type="SUPFAM" id="SSF52540">
    <property type="entry name" value="P-loop containing nucleoside triphosphate hydrolases"/>
    <property type="match status" value="1"/>
</dbReference>